<name>A0A2D1UAU2_9SPHI</name>
<feature type="chain" id="PRO_5013689256" evidence="1">
    <location>
        <begin position="20"/>
        <end position="908"/>
    </location>
</feature>
<gene>
    <name evidence="3" type="ORF">CPT03_20785</name>
</gene>
<evidence type="ECO:0000313" key="4">
    <source>
        <dbReference type="Proteomes" id="UP000223749"/>
    </source>
</evidence>
<keyword evidence="4" id="KW-1185">Reference proteome</keyword>
<organism evidence="3 4">
    <name type="scientific">Pedobacter ginsengisoli</name>
    <dbReference type="NCBI Taxonomy" id="363852"/>
    <lineage>
        <taxon>Bacteria</taxon>
        <taxon>Pseudomonadati</taxon>
        <taxon>Bacteroidota</taxon>
        <taxon>Sphingobacteriia</taxon>
        <taxon>Sphingobacteriales</taxon>
        <taxon>Sphingobacteriaceae</taxon>
        <taxon>Pedobacter</taxon>
    </lineage>
</organism>
<accession>A0A2D1UAU2</accession>
<dbReference type="Pfam" id="PF14905">
    <property type="entry name" value="OMP_b-brl_3"/>
    <property type="match status" value="1"/>
</dbReference>
<dbReference type="RefSeq" id="WP_099440621.1">
    <property type="nucleotide sequence ID" value="NZ_CP024091.1"/>
</dbReference>
<keyword evidence="1" id="KW-0732">Signal</keyword>
<dbReference type="OrthoDB" id="603275at2"/>
<evidence type="ECO:0000256" key="1">
    <source>
        <dbReference type="SAM" id="SignalP"/>
    </source>
</evidence>
<dbReference type="SUPFAM" id="SSF49478">
    <property type="entry name" value="Cna protein B-type domain"/>
    <property type="match status" value="1"/>
</dbReference>
<feature type="signal peptide" evidence="1">
    <location>
        <begin position="1"/>
        <end position="19"/>
    </location>
</feature>
<dbReference type="Proteomes" id="UP000223749">
    <property type="component" value="Chromosome"/>
</dbReference>
<evidence type="ECO:0000313" key="3">
    <source>
        <dbReference type="EMBL" id="ATP58727.1"/>
    </source>
</evidence>
<proteinExistence type="predicted"/>
<feature type="domain" description="Outer membrane protein beta-barrel" evidence="2">
    <location>
        <begin position="437"/>
        <end position="894"/>
    </location>
</feature>
<evidence type="ECO:0000259" key="2">
    <source>
        <dbReference type="Pfam" id="PF14905"/>
    </source>
</evidence>
<keyword evidence="3" id="KW-0675">Receptor</keyword>
<dbReference type="InterPro" id="IPR041700">
    <property type="entry name" value="OMP_b-brl_3"/>
</dbReference>
<dbReference type="AlphaFoldDB" id="A0A2D1UAU2"/>
<protein>
    <submittedName>
        <fullName evidence="3">TonB-dependent receptor</fullName>
    </submittedName>
</protein>
<dbReference type="SUPFAM" id="SSF56935">
    <property type="entry name" value="Porins"/>
    <property type="match status" value="1"/>
</dbReference>
<dbReference type="EMBL" id="CP024091">
    <property type="protein sequence ID" value="ATP58727.1"/>
    <property type="molecule type" value="Genomic_DNA"/>
</dbReference>
<sequence>MKILLALLTICCIFTVPTAAQNSFTVKGLVIDTTTHVKIHEATIIVLDGQDSILQKFTYSNKGAFELNNLRPGKFLIFATYPDYADFVEHFTLDEANPVHDFGNIMMILKSKLLNEVIIKARVAAIKIKGDTTEFNASAYATQKNAKVEDLLKQLPGMRINQSGVIIFQGETVSKVLVDGEEFFSDDPSLVTKNIRADMVSKVQVYNQKSEQAKLTGIEDGVKVKTINVVLTEDKKKGLFGKADAGYGTDDYYTAQLMANKFSPKQKVSVYGNIGNTGKVGLSGEDNNKFGDGYSQGDYGGNGIPLARDAGAHYNNKWNKDNQSINVNYKAGALTTDAVSSTISQNNLPGNFNTSSRNGVNHRYNFNQSFNGRFNSKIDSTADISTNINAYRAEGNNKSYQTGSTLRGNGVLQNTNTNSTIGENMFESFAANARYTKRFKKKGRSISINTGGSLDRSNSKNNQKSELKYYNELGVLDSTSTIDQFKPYISNANRLSAGFSYTDMLTKAISITAGYNFSRSITTNDRRSFNLSGANRYEELDSAFSSDFKLVNLSSLYSLSANYSSGKLSAGASTSLADASYKQEDQFIDFVMNRKFINLQPGAYLRYQLSKAASLSLDYNGNTNLPSSYQLQPLRQNSDPLNISLGNPDLKSSFSNRFSYNYRVYQPTRDQGINFNGNYSFTTNAIVSNRVTDSAGVNTLSYSNLRGGKPSYWNMYAELYGHATKLDFILYISLNVNGNAYFNYVNNTLNKTSTVEYKPQIDIGKNTATYSYGFSIGSNYVVSSSSLQSVNNNRKGFFSNASFYTKLPNNFFIGADAQYNYMAKNRLFNRNFERLIANAYFGKNFLKEENLKLTIRGNDLFNQNTGYERYSSADGFTESRNTTIRRYFILSLTWDFTKFGKSLQKQQP</sequence>
<reference evidence="3 4" key="1">
    <citation type="submission" date="2017-10" db="EMBL/GenBank/DDBJ databases">
        <title>Whole genome of Pedobacter ginsengisoli T01R-27 isolated from tomato rhizosphere.</title>
        <authorList>
            <person name="Weon H.-Y."/>
            <person name="Lee S.A."/>
            <person name="Sang M.K."/>
            <person name="Song J."/>
        </authorList>
    </citation>
    <scope>NUCLEOTIDE SEQUENCE [LARGE SCALE GENOMIC DNA]</scope>
    <source>
        <strain evidence="3 4">T01R-27</strain>
    </source>
</reference>
<dbReference type="KEGG" id="pgs:CPT03_20785"/>